<organism evidence="3 4">
    <name type="scientific">Paenibacillus albiflavus</name>
    <dbReference type="NCBI Taxonomy" id="2545760"/>
    <lineage>
        <taxon>Bacteria</taxon>
        <taxon>Bacillati</taxon>
        <taxon>Bacillota</taxon>
        <taxon>Bacilli</taxon>
        <taxon>Bacillales</taxon>
        <taxon>Paenibacillaceae</taxon>
        <taxon>Paenibacillus</taxon>
    </lineage>
</organism>
<sequence>MKKTRILCVWLTLCFVLFPLTANAASLDRPYNFGFQKSKSGKLASIDYEGFKEILQRHEAIFLGDTSRKELYLTFDNGYENGYTTKILDVLKAKQVPAAFFVTGHYVKDQSELVKRMVNEGHLVGNHTWTHPDMSQISNEKIKDELDKLKQSVVSLTSQKEMKYLRPPKGTFSERSISVCKELGYTHVFWSIAYKDWDVNDQKGSGYAYKKIIDQLHPGAVILLHSISRDNTEALGKIIDSAREQGYVFQSLDSMASRNY</sequence>
<comment type="caution">
    <text evidence="3">The sequence shown here is derived from an EMBL/GenBank/DDBJ whole genome shotgun (WGS) entry which is preliminary data.</text>
</comment>
<dbReference type="GO" id="GO:0016020">
    <property type="term" value="C:membrane"/>
    <property type="evidence" value="ECO:0007669"/>
    <property type="project" value="TreeGrafter"/>
</dbReference>
<dbReference type="InterPro" id="IPR002509">
    <property type="entry name" value="NODB_dom"/>
</dbReference>
<dbReference type="Gene3D" id="3.20.20.370">
    <property type="entry name" value="Glycoside hydrolase/deacetylase"/>
    <property type="match status" value="1"/>
</dbReference>
<feature type="signal peptide" evidence="1">
    <location>
        <begin position="1"/>
        <end position="24"/>
    </location>
</feature>
<dbReference type="PROSITE" id="PS51677">
    <property type="entry name" value="NODB"/>
    <property type="match status" value="1"/>
</dbReference>
<name>A0A4R4EM35_9BACL</name>
<dbReference type="Proteomes" id="UP000295418">
    <property type="component" value="Unassembled WGS sequence"/>
</dbReference>
<dbReference type="CDD" id="cd10948">
    <property type="entry name" value="CE4_BsPdaA_like"/>
    <property type="match status" value="1"/>
</dbReference>
<keyword evidence="4" id="KW-1185">Reference proteome</keyword>
<proteinExistence type="predicted"/>
<evidence type="ECO:0000313" key="3">
    <source>
        <dbReference type="EMBL" id="TCZ80857.1"/>
    </source>
</evidence>
<dbReference type="InterPro" id="IPR014235">
    <property type="entry name" value="Spore_PdaA"/>
</dbReference>
<accession>A0A4R4EM35</accession>
<dbReference type="AlphaFoldDB" id="A0A4R4EM35"/>
<feature type="domain" description="NodB homology" evidence="2">
    <location>
        <begin position="69"/>
        <end position="250"/>
    </location>
</feature>
<dbReference type="Pfam" id="PF01522">
    <property type="entry name" value="Polysacc_deac_1"/>
    <property type="match status" value="1"/>
</dbReference>
<evidence type="ECO:0000313" key="4">
    <source>
        <dbReference type="Proteomes" id="UP000295418"/>
    </source>
</evidence>
<dbReference type="EMBL" id="SKFG01000001">
    <property type="protein sequence ID" value="TCZ80857.1"/>
    <property type="molecule type" value="Genomic_DNA"/>
</dbReference>
<dbReference type="RefSeq" id="WP_132415577.1">
    <property type="nucleotide sequence ID" value="NZ_SKFG01000001.1"/>
</dbReference>
<evidence type="ECO:0000259" key="2">
    <source>
        <dbReference type="PROSITE" id="PS51677"/>
    </source>
</evidence>
<dbReference type="InterPro" id="IPR050248">
    <property type="entry name" value="Polysacc_deacetylase_ArnD"/>
</dbReference>
<protein>
    <submittedName>
        <fullName evidence="3">Delta-lactam-biosynthetic de-N-acetylase</fullName>
    </submittedName>
</protein>
<reference evidence="3 4" key="1">
    <citation type="submission" date="2019-03" db="EMBL/GenBank/DDBJ databases">
        <authorList>
            <person name="Kim M.K.M."/>
        </authorList>
    </citation>
    <scope>NUCLEOTIDE SEQUENCE [LARGE SCALE GENOMIC DNA]</scope>
    <source>
        <strain evidence="3 4">18JY21-1</strain>
    </source>
</reference>
<feature type="chain" id="PRO_5020637329" evidence="1">
    <location>
        <begin position="25"/>
        <end position="260"/>
    </location>
</feature>
<dbReference type="PANTHER" id="PTHR10587">
    <property type="entry name" value="GLYCOSYL TRANSFERASE-RELATED"/>
    <property type="match status" value="1"/>
</dbReference>
<keyword evidence="1" id="KW-0732">Signal</keyword>
<dbReference type="GO" id="GO:0005975">
    <property type="term" value="P:carbohydrate metabolic process"/>
    <property type="evidence" value="ECO:0007669"/>
    <property type="project" value="InterPro"/>
</dbReference>
<dbReference type="InterPro" id="IPR011330">
    <property type="entry name" value="Glyco_hydro/deAcase_b/a-brl"/>
</dbReference>
<dbReference type="GO" id="GO:0016810">
    <property type="term" value="F:hydrolase activity, acting on carbon-nitrogen (but not peptide) bonds"/>
    <property type="evidence" value="ECO:0007669"/>
    <property type="project" value="InterPro"/>
</dbReference>
<dbReference type="PANTHER" id="PTHR10587:SF78">
    <property type="entry name" value="PEPTIDOGLYCAN-N-ACETYLMURAMIC ACID DEACETYLASE PDAA"/>
    <property type="match status" value="1"/>
</dbReference>
<dbReference type="NCBIfam" id="TIGR02884">
    <property type="entry name" value="spore_pdaA"/>
    <property type="match status" value="1"/>
</dbReference>
<gene>
    <name evidence="3" type="primary">pdaA</name>
    <name evidence="3" type="ORF">E0485_00755</name>
</gene>
<dbReference type="SUPFAM" id="SSF88713">
    <property type="entry name" value="Glycoside hydrolase/deacetylase"/>
    <property type="match status" value="1"/>
</dbReference>
<evidence type="ECO:0000256" key="1">
    <source>
        <dbReference type="SAM" id="SignalP"/>
    </source>
</evidence>
<dbReference type="OrthoDB" id="9812065at2"/>